<dbReference type="EMBL" id="JBAKAZ010000054">
    <property type="protein sequence ID" value="MEL0630405.1"/>
    <property type="molecule type" value="Genomic_DNA"/>
</dbReference>
<comment type="caution">
    <text evidence="2">The sequence shown here is derived from an EMBL/GenBank/DDBJ whole genome shotgun (WGS) entry which is preliminary data.</text>
</comment>
<evidence type="ECO:0000259" key="1">
    <source>
        <dbReference type="Pfam" id="PF03992"/>
    </source>
</evidence>
<dbReference type="InterPro" id="IPR007138">
    <property type="entry name" value="ABM_dom"/>
</dbReference>
<evidence type="ECO:0000313" key="2">
    <source>
        <dbReference type="EMBL" id="MEL0630405.1"/>
    </source>
</evidence>
<gene>
    <name evidence="2" type="ORF">V6256_12385</name>
</gene>
<dbReference type="SUPFAM" id="SSF54909">
    <property type="entry name" value="Dimeric alpha+beta barrel"/>
    <property type="match status" value="1"/>
</dbReference>
<name>A0ABU9GT33_9GAMM</name>
<dbReference type="InterPro" id="IPR011008">
    <property type="entry name" value="Dimeric_a/b-barrel"/>
</dbReference>
<dbReference type="Proteomes" id="UP001369082">
    <property type="component" value="Unassembled WGS sequence"/>
</dbReference>
<sequence length="109" mass="12713">MIVVLFRWEIDPAHEKIFKEGWTELVQRNIEKYGALGSRLHKTKDNQWVSYSQWISEEHYQKAQNLEDKHEEARSKMLTAIISTATPLILVPMLDHLIGTNIPTINKTV</sequence>
<reference evidence="2 3" key="1">
    <citation type="submission" date="2024-02" db="EMBL/GenBank/DDBJ databases">
        <title>Bacteria isolated from the canopy kelp, Nereocystis luetkeana.</title>
        <authorList>
            <person name="Pfister C.A."/>
            <person name="Younker I.T."/>
            <person name="Light S.H."/>
        </authorList>
    </citation>
    <scope>NUCLEOTIDE SEQUENCE [LARGE SCALE GENOMIC DNA]</scope>
    <source>
        <strain evidence="2 3">TI.1.05</strain>
    </source>
</reference>
<dbReference type="Gene3D" id="3.30.70.100">
    <property type="match status" value="1"/>
</dbReference>
<dbReference type="Pfam" id="PF03992">
    <property type="entry name" value="ABM"/>
    <property type="match status" value="1"/>
</dbReference>
<keyword evidence="2" id="KW-0503">Monooxygenase</keyword>
<keyword evidence="2" id="KW-0560">Oxidoreductase</keyword>
<accession>A0ABU9GT33</accession>
<protein>
    <submittedName>
        <fullName evidence="2">Antibiotic biosynthesis monooxygenase</fullName>
    </submittedName>
</protein>
<evidence type="ECO:0000313" key="3">
    <source>
        <dbReference type="Proteomes" id="UP001369082"/>
    </source>
</evidence>
<dbReference type="GO" id="GO:0004497">
    <property type="term" value="F:monooxygenase activity"/>
    <property type="evidence" value="ECO:0007669"/>
    <property type="project" value="UniProtKB-KW"/>
</dbReference>
<feature type="domain" description="ABM" evidence="1">
    <location>
        <begin position="1"/>
        <end position="67"/>
    </location>
</feature>
<proteinExistence type="predicted"/>
<organism evidence="2 3">
    <name type="scientific">Psychromonas aquatilis</name>
    <dbReference type="NCBI Taxonomy" id="2005072"/>
    <lineage>
        <taxon>Bacteria</taxon>
        <taxon>Pseudomonadati</taxon>
        <taxon>Pseudomonadota</taxon>
        <taxon>Gammaproteobacteria</taxon>
        <taxon>Alteromonadales</taxon>
        <taxon>Psychromonadaceae</taxon>
        <taxon>Psychromonas</taxon>
    </lineage>
</organism>
<keyword evidence="3" id="KW-1185">Reference proteome</keyword>
<dbReference type="RefSeq" id="WP_341598533.1">
    <property type="nucleotide sequence ID" value="NZ_JBAKAZ010000054.1"/>
</dbReference>